<dbReference type="RefSeq" id="WP_105184479.1">
    <property type="nucleotide sequence ID" value="NZ_BAAAGO010000016.1"/>
</dbReference>
<evidence type="ECO:0000313" key="4">
    <source>
        <dbReference type="Proteomes" id="UP000238164"/>
    </source>
</evidence>
<dbReference type="Proteomes" id="UP000238164">
    <property type="component" value="Chromosome 1"/>
</dbReference>
<feature type="domain" description="HTH merR-type" evidence="2">
    <location>
        <begin position="18"/>
        <end position="87"/>
    </location>
</feature>
<organism evidence="3 4">
    <name type="scientific">Micropruina glycogenica</name>
    <dbReference type="NCBI Taxonomy" id="75385"/>
    <lineage>
        <taxon>Bacteria</taxon>
        <taxon>Bacillati</taxon>
        <taxon>Actinomycetota</taxon>
        <taxon>Actinomycetes</taxon>
        <taxon>Propionibacteriales</taxon>
        <taxon>Nocardioidaceae</taxon>
        <taxon>Micropruina</taxon>
    </lineage>
</organism>
<dbReference type="PANTHER" id="PTHR30204">
    <property type="entry name" value="REDOX-CYCLING DRUG-SENSING TRANSCRIPTIONAL ACTIVATOR SOXR"/>
    <property type="match status" value="1"/>
</dbReference>
<dbReference type="Pfam" id="PF13411">
    <property type="entry name" value="MerR_1"/>
    <property type="match status" value="1"/>
</dbReference>
<dbReference type="SUPFAM" id="SSF46955">
    <property type="entry name" value="Putative DNA-binding domain"/>
    <property type="match status" value="1"/>
</dbReference>
<dbReference type="SMART" id="SM00422">
    <property type="entry name" value="HTH_MERR"/>
    <property type="match status" value="1"/>
</dbReference>
<protein>
    <submittedName>
        <fullName evidence="3">MerR family transcriptional regulator</fullName>
    </submittedName>
</protein>
<proteinExistence type="predicted"/>
<name>A0A2N9JCR9_9ACTN</name>
<dbReference type="CDD" id="cd04766">
    <property type="entry name" value="HTH_HspR"/>
    <property type="match status" value="1"/>
</dbReference>
<dbReference type="Gene3D" id="1.10.1660.10">
    <property type="match status" value="1"/>
</dbReference>
<dbReference type="KEGG" id="mgg:MPLG2_0138"/>
<evidence type="ECO:0000256" key="1">
    <source>
        <dbReference type="ARBA" id="ARBA00023125"/>
    </source>
</evidence>
<dbReference type="PROSITE" id="PS50937">
    <property type="entry name" value="HTH_MERR_2"/>
    <property type="match status" value="1"/>
</dbReference>
<sequence>MTEPTGFLPQRIDSDAPVFVISVAAQLADMHPQTLRGYDRLGLVVPKRARGRGRRYSLRDIATLRHIQHLSQNEGINLEGIRRILALENELDAVRAQLSRVADLLTALQHEVPAARIFTAAAAGDVHLGRSAARRPALALPSRASTARDLARRDVPPVSKAL</sequence>
<gene>
    <name evidence="3" type="ORF">MPLG2_0138</name>
</gene>
<keyword evidence="4" id="KW-1185">Reference proteome</keyword>
<reference evidence="3 4" key="1">
    <citation type="submission" date="2018-02" db="EMBL/GenBank/DDBJ databases">
        <authorList>
            <person name="Cohen D.B."/>
            <person name="Kent A.D."/>
        </authorList>
    </citation>
    <scope>NUCLEOTIDE SEQUENCE [LARGE SCALE GENOMIC DNA]</scope>
    <source>
        <strain evidence="3">1</strain>
    </source>
</reference>
<dbReference type="InterPro" id="IPR000551">
    <property type="entry name" value="MerR-type_HTH_dom"/>
</dbReference>
<accession>A0A2N9JCR9</accession>
<keyword evidence="1" id="KW-0238">DNA-binding</keyword>
<dbReference type="InterPro" id="IPR047057">
    <property type="entry name" value="MerR_fam"/>
</dbReference>
<dbReference type="PANTHER" id="PTHR30204:SF58">
    <property type="entry name" value="HTH-TYPE TRANSCRIPTIONAL REGULATOR YFMP"/>
    <property type="match status" value="1"/>
</dbReference>
<evidence type="ECO:0000259" key="2">
    <source>
        <dbReference type="PROSITE" id="PS50937"/>
    </source>
</evidence>
<dbReference type="InterPro" id="IPR009061">
    <property type="entry name" value="DNA-bd_dom_put_sf"/>
</dbReference>
<dbReference type="EMBL" id="LT985188">
    <property type="protein sequence ID" value="SPD85174.1"/>
    <property type="molecule type" value="Genomic_DNA"/>
</dbReference>
<dbReference type="GO" id="GO:0003700">
    <property type="term" value="F:DNA-binding transcription factor activity"/>
    <property type="evidence" value="ECO:0007669"/>
    <property type="project" value="InterPro"/>
</dbReference>
<evidence type="ECO:0000313" key="3">
    <source>
        <dbReference type="EMBL" id="SPD85174.1"/>
    </source>
</evidence>
<dbReference type="NCBIfam" id="NF047375">
    <property type="entry name" value="HeatShock_HspR"/>
    <property type="match status" value="1"/>
</dbReference>
<dbReference type="AlphaFoldDB" id="A0A2N9JCR9"/>
<dbReference type="GO" id="GO:0003677">
    <property type="term" value="F:DNA binding"/>
    <property type="evidence" value="ECO:0007669"/>
    <property type="project" value="UniProtKB-KW"/>
</dbReference>
<dbReference type="OrthoDB" id="5345718at2"/>